<gene>
    <name evidence="2" type="ordered locus">SCATT_18200</name>
</gene>
<keyword evidence="2" id="KW-0378">Hydrolase</keyword>
<protein>
    <submittedName>
        <fullName evidence="2">Alpha/beta hydrolase fold protein</fullName>
    </submittedName>
</protein>
<dbReference type="AlphaFoldDB" id="F8JS80"/>
<accession>G8WRQ7</accession>
<dbReference type="Pfam" id="PF00561">
    <property type="entry name" value="Abhydrolase_1"/>
    <property type="match status" value="1"/>
</dbReference>
<evidence type="ECO:0000313" key="3">
    <source>
        <dbReference type="Proteomes" id="UP000007842"/>
    </source>
</evidence>
<name>F8JS80_STREN</name>
<dbReference type="InterPro" id="IPR029058">
    <property type="entry name" value="AB_hydrolase_fold"/>
</dbReference>
<dbReference type="InterPro" id="IPR000073">
    <property type="entry name" value="AB_hydrolase_1"/>
</dbReference>
<keyword evidence="3" id="KW-1185">Reference proteome</keyword>
<accession>F8JS80</accession>
<dbReference type="EMBL" id="CP003219">
    <property type="protein sequence ID" value="AEW94191.1"/>
    <property type="molecule type" value="Genomic_DNA"/>
</dbReference>
<organism evidence="2 3">
    <name type="scientific">Streptantibioticus cattleyicolor (strain ATCC 35852 / DSM 46488 / JCM 4925 / NBRC 14057 / NRRL 8057)</name>
    <name type="common">Streptomyces cattleya</name>
    <dbReference type="NCBI Taxonomy" id="1003195"/>
    <lineage>
        <taxon>Bacteria</taxon>
        <taxon>Bacillati</taxon>
        <taxon>Actinomycetota</taxon>
        <taxon>Actinomycetes</taxon>
        <taxon>Kitasatosporales</taxon>
        <taxon>Streptomycetaceae</taxon>
        <taxon>Streptantibioticus</taxon>
    </lineage>
</organism>
<dbReference type="PATRIC" id="fig|1003195.11.peg.3364"/>
<feature type="domain" description="AB hydrolase-1" evidence="1">
    <location>
        <begin position="9"/>
        <end position="240"/>
    </location>
</feature>
<dbReference type="PANTHER" id="PTHR43798:SF29">
    <property type="entry name" value="AB HYDROLASE-1 DOMAIN-CONTAINING PROTEIN"/>
    <property type="match status" value="1"/>
</dbReference>
<reference evidence="3" key="1">
    <citation type="submission" date="2011-12" db="EMBL/GenBank/DDBJ databases">
        <title>Complete genome sequence of Streptomyces cattleya strain DSM 46488.</title>
        <authorList>
            <person name="Ou H.-Y."/>
            <person name="Li P."/>
            <person name="Zhao C."/>
            <person name="O'Hagan D."/>
            <person name="Deng Z."/>
        </authorList>
    </citation>
    <scope>NUCLEOTIDE SEQUENCE [LARGE SCALE GENOMIC DNA]</scope>
    <source>
        <strain evidence="3">ATCC 35852 / DSM 46488 / JCM 4925 / NBRC 14057 / NRRL 8057</strain>
    </source>
</reference>
<dbReference type="RefSeq" id="WP_014142583.1">
    <property type="nucleotide sequence ID" value="NC_016111.1"/>
</dbReference>
<dbReference type="Proteomes" id="UP000007842">
    <property type="component" value="Chromosome"/>
</dbReference>
<dbReference type="PANTHER" id="PTHR43798">
    <property type="entry name" value="MONOACYLGLYCEROL LIPASE"/>
    <property type="match status" value="1"/>
</dbReference>
<proteinExistence type="predicted"/>
<sequence length="265" mass="27208">MSAASAGRPPVVLLHALCLDSRMWRAQAAALRDRGHLVLTPGQRGFGGTPLGTDPPSLDLVADDVARLLDAHGVERAVLAGCSMGGYVAMAFLRRHRDRVRALALLSTRGTADPEETAAGRRRFAELVVDDTARGPLVAATTPSLLGPTTRAARPEVLAEVMAAARAASPAAVAWAQRAIAARPDAMAELRAFPRPAVVVAGEEDGLVGAEESGALAAALPGARLVTLPATGHLPPLEAPERTTAALAALLDETVAADRKGAAAC</sequence>
<dbReference type="SUPFAM" id="SSF53474">
    <property type="entry name" value="alpha/beta-Hydrolases"/>
    <property type="match status" value="1"/>
</dbReference>
<dbReference type="HOGENOM" id="CLU_020336_50_4_11"/>
<dbReference type="eggNOG" id="COG2267">
    <property type="taxonomic scope" value="Bacteria"/>
</dbReference>
<dbReference type="PRINTS" id="PR00111">
    <property type="entry name" value="ABHYDROLASE"/>
</dbReference>
<dbReference type="KEGG" id="scy:SCATT_18200"/>
<dbReference type="KEGG" id="sct:SCAT_1825"/>
<dbReference type="Gene3D" id="3.40.50.1820">
    <property type="entry name" value="alpha/beta hydrolase"/>
    <property type="match status" value="1"/>
</dbReference>
<evidence type="ECO:0000259" key="1">
    <source>
        <dbReference type="Pfam" id="PF00561"/>
    </source>
</evidence>
<dbReference type="InterPro" id="IPR050266">
    <property type="entry name" value="AB_hydrolase_sf"/>
</dbReference>
<dbReference type="OrthoDB" id="9785847at2"/>
<dbReference type="GO" id="GO:0016787">
    <property type="term" value="F:hydrolase activity"/>
    <property type="evidence" value="ECO:0007669"/>
    <property type="project" value="UniProtKB-KW"/>
</dbReference>
<dbReference type="STRING" id="1003195.SCATT_18200"/>
<evidence type="ECO:0000313" key="2">
    <source>
        <dbReference type="EMBL" id="AEW94191.1"/>
    </source>
</evidence>